<organism evidence="4 5">
    <name type="scientific">Capsicum annuum</name>
    <name type="common">Capsicum pepper</name>
    <dbReference type="NCBI Taxonomy" id="4072"/>
    <lineage>
        <taxon>Eukaryota</taxon>
        <taxon>Viridiplantae</taxon>
        <taxon>Streptophyta</taxon>
        <taxon>Embryophyta</taxon>
        <taxon>Tracheophyta</taxon>
        <taxon>Spermatophyta</taxon>
        <taxon>Magnoliopsida</taxon>
        <taxon>eudicotyledons</taxon>
        <taxon>Gunneridae</taxon>
        <taxon>Pentapetalae</taxon>
        <taxon>asterids</taxon>
        <taxon>lamiids</taxon>
        <taxon>Solanales</taxon>
        <taxon>Solanaceae</taxon>
        <taxon>Solanoideae</taxon>
        <taxon>Capsiceae</taxon>
        <taxon>Capsicum</taxon>
    </lineage>
</organism>
<feature type="chain" id="PRO_5030035412" description="Malectin-like domain-containing protein" evidence="2">
    <location>
        <begin position="24"/>
        <end position="369"/>
    </location>
</feature>
<sequence length="369" mass="41289">MEMLKGFLFAWLIAFSLATIAVAQNNQTGFISIDCGIPAGSNYTDIITGLSYTSDVGYVSGGVNKSISPIYQTNSLERPYLTVTSFPTGTKNCYTLTPNEGKSGKYLVRASFLYGDYDGTAQLPEFDLYIGETYWDTVTISNASTPTWMETIYTPSNDSVNVCLVKTDTTTPFISALELRPLNVSTYRTVQNSSLELFVRLDFGSLTGEEVRYSDDVYDRIWTPYKLSNKVTINTTQDILQNSYRVPLAVMSTAVIPDPVTATDPDSINFFWYADNTTDKYYIYLHFAELVELPETETREFSIYINDDLFYGPMSPDYLSATTIYTVTPGSLGIERYDVVINKTATSTHPPLINAVEIYRELKGNETNI</sequence>
<dbReference type="SMR" id="A0A1U8F834"/>
<name>A0A1U8F834_CAPAN</name>
<dbReference type="Proteomes" id="UP000222542">
    <property type="component" value="Unassembled WGS sequence"/>
</dbReference>
<keyword evidence="5" id="KW-1185">Reference proteome</keyword>
<reference evidence="4 5" key="1">
    <citation type="journal article" date="2014" name="Nat. Genet.">
        <title>Genome sequence of the hot pepper provides insights into the evolution of pungency in Capsicum species.</title>
        <authorList>
            <person name="Kim S."/>
            <person name="Park M."/>
            <person name="Yeom S.I."/>
            <person name="Kim Y.M."/>
            <person name="Lee J.M."/>
            <person name="Lee H.A."/>
            <person name="Seo E."/>
            <person name="Choi J."/>
            <person name="Cheong K."/>
            <person name="Kim K.T."/>
            <person name="Jung K."/>
            <person name="Lee G.W."/>
            <person name="Oh S.K."/>
            <person name="Bae C."/>
            <person name="Kim S.B."/>
            <person name="Lee H.Y."/>
            <person name="Kim S.Y."/>
            <person name="Kim M.S."/>
            <person name="Kang B.C."/>
            <person name="Jo Y.D."/>
            <person name="Yang H.B."/>
            <person name="Jeong H.J."/>
            <person name="Kang W.H."/>
            <person name="Kwon J.K."/>
            <person name="Shin C."/>
            <person name="Lim J.Y."/>
            <person name="Park J.H."/>
            <person name="Huh J.H."/>
            <person name="Kim J.S."/>
            <person name="Kim B.D."/>
            <person name="Cohen O."/>
            <person name="Paran I."/>
            <person name="Suh M.C."/>
            <person name="Lee S.B."/>
            <person name="Kim Y.K."/>
            <person name="Shin Y."/>
            <person name="Noh S.J."/>
            <person name="Park J."/>
            <person name="Seo Y.S."/>
            <person name="Kwon S.Y."/>
            <person name="Kim H.A."/>
            <person name="Park J.M."/>
            <person name="Kim H.J."/>
            <person name="Choi S.B."/>
            <person name="Bosland P.W."/>
            <person name="Reeves G."/>
            <person name="Jo S.H."/>
            <person name="Lee B.W."/>
            <person name="Cho H.T."/>
            <person name="Choi H.S."/>
            <person name="Lee M.S."/>
            <person name="Yu Y."/>
            <person name="Do Choi Y."/>
            <person name="Park B.S."/>
            <person name="van Deynze A."/>
            <person name="Ashrafi H."/>
            <person name="Hill T."/>
            <person name="Kim W.T."/>
            <person name="Pai H.S."/>
            <person name="Ahn H.K."/>
            <person name="Yeam I."/>
            <person name="Giovannoni J.J."/>
            <person name="Rose J.K."/>
            <person name="Sorensen I."/>
            <person name="Lee S.J."/>
            <person name="Kim R.W."/>
            <person name="Choi I.Y."/>
            <person name="Choi B.S."/>
            <person name="Lim J.S."/>
            <person name="Lee Y.H."/>
            <person name="Choi D."/>
        </authorList>
    </citation>
    <scope>NUCLEOTIDE SEQUENCE [LARGE SCALE GENOMIC DNA]</scope>
    <source>
        <strain evidence="5">cv. CM334</strain>
    </source>
</reference>
<dbReference type="PANTHER" id="PTHR45631">
    <property type="entry name" value="OS07G0107800 PROTEIN-RELATED"/>
    <property type="match status" value="1"/>
</dbReference>
<keyword evidence="2" id="KW-0732">Signal</keyword>
<evidence type="ECO:0000256" key="1">
    <source>
        <dbReference type="ARBA" id="ARBA00004167"/>
    </source>
</evidence>
<dbReference type="Pfam" id="PF12819">
    <property type="entry name" value="Malectin_like"/>
    <property type="match status" value="1"/>
</dbReference>
<evidence type="ECO:0000259" key="3">
    <source>
        <dbReference type="Pfam" id="PF12819"/>
    </source>
</evidence>
<dbReference type="STRING" id="4072.A0A1U8F834"/>
<dbReference type="AlphaFoldDB" id="A0A1U8F834"/>
<protein>
    <recommendedName>
        <fullName evidence="3">Malectin-like domain-containing protein</fullName>
    </recommendedName>
</protein>
<evidence type="ECO:0000256" key="2">
    <source>
        <dbReference type="SAM" id="SignalP"/>
    </source>
</evidence>
<feature type="signal peptide" evidence="2">
    <location>
        <begin position="1"/>
        <end position="23"/>
    </location>
</feature>
<dbReference type="OrthoDB" id="2017114at2759"/>
<dbReference type="Gramene" id="PHT79349">
    <property type="protein sequence ID" value="PHT79349"/>
    <property type="gene ID" value="T459_17401"/>
</dbReference>
<dbReference type="EMBL" id="AYRZ02000006">
    <property type="protein sequence ID" value="PHT79349.1"/>
    <property type="molecule type" value="Genomic_DNA"/>
</dbReference>
<proteinExistence type="predicted"/>
<evidence type="ECO:0000313" key="5">
    <source>
        <dbReference type="Proteomes" id="UP000222542"/>
    </source>
</evidence>
<gene>
    <name evidence="4" type="ORF">T459_17401</name>
</gene>
<dbReference type="KEGG" id="cann:107854352"/>
<feature type="domain" description="Malectin-like" evidence="3">
    <location>
        <begin position="33"/>
        <end position="360"/>
    </location>
</feature>
<reference evidence="4 5" key="2">
    <citation type="journal article" date="2017" name="Genome Biol.">
        <title>New reference genome sequences of hot pepper reveal the massive evolution of plant disease-resistance genes by retroduplication.</title>
        <authorList>
            <person name="Kim S."/>
            <person name="Park J."/>
            <person name="Yeom S.I."/>
            <person name="Kim Y.M."/>
            <person name="Seo E."/>
            <person name="Kim K.T."/>
            <person name="Kim M.S."/>
            <person name="Lee J.M."/>
            <person name="Cheong K."/>
            <person name="Shin H.S."/>
            <person name="Kim S.B."/>
            <person name="Han K."/>
            <person name="Lee J."/>
            <person name="Park M."/>
            <person name="Lee H.A."/>
            <person name="Lee H.Y."/>
            <person name="Lee Y."/>
            <person name="Oh S."/>
            <person name="Lee J.H."/>
            <person name="Choi E."/>
            <person name="Choi E."/>
            <person name="Lee S.E."/>
            <person name="Jeon J."/>
            <person name="Kim H."/>
            <person name="Choi G."/>
            <person name="Song H."/>
            <person name="Lee J."/>
            <person name="Lee S.C."/>
            <person name="Kwon J.K."/>
            <person name="Lee H.Y."/>
            <person name="Koo N."/>
            <person name="Hong Y."/>
            <person name="Kim R.W."/>
            <person name="Kang W.H."/>
            <person name="Huh J.H."/>
            <person name="Kang B.C."/>
            <person name="Yang T.J."/>
            <person name="Lee Y.H."/>
            <person name="Bennetzen J.L."/>
            <person name="Choi D."/>
        </authorList>
    </citation>
    <scope>NUCLEOTIDE SEQUENCE [LARGE SCALE GENOMIC DNA]</scope>
    <source>
        <strain evidence="5">cv. CM334</strain>
    </source>
</reference>
<dbReference type="PANTHER" id="PTHR45631:SF167">
    <property type="entry name" value="MALECTIN-LIKE DOMAIN-CONTAINING PROTEIN"/>
    <property type="match status" value="1"/>
</dbReference>
<dbReference type="Gene3D" id="2.60.120.430">
    <property type="entry name" value="Galactose-binding lectin"/>
    <property type="match status" value="1"/>
</dbReference>
<dbReference type="InterPro" id="IPR024788">
    <property type="entry name" value="Malectin-like_Carb-bd_dom"/>
</dbReference>
<dbReference type="GO" id="GO:0016020">
    <property type="term" value="C:membrane"/>
    <property type="evidence" value="ECO:0007669"/>
    <property type="project" value="UniProtKB-SubCell"/>
</dbReference>
<dbReference type="OMA" id="EEINTHA"/>
<comment type="caution">
    <text evidence="4">The sequence shown here is derived from an EMBL/GenBank/DDBJ whole genome shotgun (WGS) entry which is preliminary data.</text>
</comment>
<comment type="subcellular location">
    <subcellularLocation>
        <location evidence="1">Membrane</location>
        <topology evidence="1">Single-pass membrane protein</topology>
    </subcellularLocation>
</comment>
<accession>A0A1U8F834</accession>
<evidence type="ECO:0000313" key="4">
    <source>
        <dbReference type="EMBL" id="PHT79349.1"/>
    </source>
</evidence>